<dbReference type="EMBL" id="JBBPBN010000152">
    <property type="protein sequence ID" value="KAK8975077.1"/>
    <property type="molecule type" value="Genomic_DNA"/>
</dbReference>
<name>A0ABR2NGF1_9ROSI</name>
<protein>
    <submittedName>
        <fullName evidence="1">Uncharacterized protein</fullName>
    </submittedName>
</protein>
<gene>
    <name evidence="1" type="ORF">V6N11_058132</name>
</gene>
<accession>A0ABR2NGF1</accession>
<organism evidence="1 2">
    <name type="scientific">Hibiscus sabdariffa</name>
    <name type="common">roselle</name>
    <dbReference type="NCBI Taxonomy" id="183260"/>
    <lineage>
        <taxon>Eukaryota</taxon>
        <taxon>Viridiplantae</taxon>
        <taxon>Streptophyta</taxon>
        <taxon>Embryophyta</taxon>
        <taxon>Tracheophyta</taxon>
        <taxon>Spermatophyta</taxon>
        <taxon>Magnoliopsida</taxon>
        <taxon>eudicotyledons</taxon>
        <taxon>Gunneridae</taxon>
        <taxon>Pentapetalae</taxon>
        <taxon>rosids</taxon>
        <taxon>malvids</taxon>
        <taxon>Malvales</taxon>
        <taxon>Malvaceae</taxon>
        <taxon>Malvoideae</taxon>
        <taxon>Hibiscus</taxon>
    </lineage>
</organism>
<reference evidence="1 2" key="1">
    <citation type="journal article" date="2024" name="G3 (Bethesda)">
        <title>Genome assembly of Hibiscus sabdariffa L. provides insights into metabolisms of medicinal natural products.</title>
        <authorList>
            <person name="Kim T."/>
        </authorList>
    </citation>
    <scope>NUCLEOTIDE SEQUENCE [LARGE SCALE GENOMIC DNA]</scope>
    <source>
        <strain evidence="1">TK-2024</strain>
        <tissue evidence="1">Old leaves</tissue>
    </source>
</reference>
<evidence type="ECO:0000313" key="2">
    <source>
        <dbReference type="Proteomes" id="UP001396334"/>
    </source>
</evidence>
<comment type="caution">
    <text evidence="1">The sequence shown here is derived from an EMBL/GenBank/DDBJ whole genome shotgun (WGS) entry which is preliminary data.</text>
</comment>
<sequence length="170" mass="19139">MKGMVGSGLCYVGTPWCVKQKGPIFTPLVQIFVAIFDFSILHGEIYFVSGLCILLWGRNCEAEEIQQLKLTQVEDDCNARPQVQPMSVFPVQQASSTRINAVPEAMKTTVDWIPTVSSICCPPVHFNNAMLMITFQVPFWSQNAATFGYAQAFSPFNFPLADWHLFLYNF</sequence>
<dbReference type="Proteomes" id="UP001396334">
    <property type="component" value="Unassembled WGS sequence"/>
</dbReference>
<evidence type="ECO:0000313" key="1">
    <source>
        <dbReference type="EMBL" id="KAK8975077.1"/>
    </source>
</evidence>
<proteinExistence type="predicted"/>
<keyword evidence="2" id="KW-1185">Reference proteome</keyword>